<protein>
    <submittedName>
        <fullName evidence="3">Flavodoxin</fullName>
    </submittedName>
</protein>
<dbReference type="PATRIC" id="fig|1423788.3.peg.2005"/>
<dbReference type="RefSeq" id="WP_056952488.1">
    <property type="nucleotide sequence ID" value="NZ_AZDY01000037.1"/>
</dbReference>
<evidence type="ECO:0000256" key="1">
    <source>
        <dbReference type="SAM" id="MobiDB-lite"/>
    </source>
</evidence>
<accession>A0A0R1KIJ1</accession>
<dbReference type="EMBL" id="AZDY01000037">
    <property type="protein sequence ID" value="KRK83131.1"/>
    <property type="molecule type" value="Genomic_DNA"/>
</dbReference>
<dbReference type="PANTHER" id="PTHR39201">
    <property type="entry name" value="EXPORTED PROTEIN-RELATED"/>
    <property type="match status" value="1"/>
</dbReference>
<feature type="region of interest" description="Disordered" evidence="1">
    <location>
        <begin position="1"/>
        <end position="22"/>
    </location>
</feature>
<sequence length="186" mass="21164">MITMGRGAVSDGKDTNENQAPTRILEGNKTIIIYFSRSGNTEKQVRLAQKILKTDVYELVITNPYPSDYQTTVNRATQERENHDWPTLEGKIPDLSKYDTILLGHPIWAMTLANPMRTFLEKYGSRLADKRLASFSTNAGYGSGDTQDLLHQLTPDSTIILNNYTVEDTHALQTEQRFIKWLKKIN</sequence>
<dbReference type="SUPFAM" id="SSF52218">
    <property type="entry name" value="Flavoproteins"/>
    <property type="match status" value="1"/>
</dbReference>
<dbReference type="PANTHER" id="PTHR39201:SF1">
    <property type="entry name" value="FLAVODOXIN-LIKE DOMAIN-CONTAINING PROTEIN"/>
    <property type="match status" value="1"/>
</dbReference>
<dbReference type="GO" id="GO:0016651">
    <property type="term" value="F:oxidoreductase activity, acting on NAD(P)H"/>
    <property type="evidence" value="ECO:0007669"/>
    <property type="project" value="UniProtKB-ARBA"/>
</dbReference>
<dbReference type="PROSITE" id="PS50902">
    <property type="entry name" value="FLAVODOXIN_LIKE"/>
    <property type="match status" value="1"/>
</dbReference>
<gene>
    <name evidence="3" type="ORF">FC78_GL001940</name>
</gene>
<feature type="domain" description="Flavodoxin-like" evidence="2">
    <location>
        <begin position="30"/>
        <end position="186"/>
    </location>
</feature>
<evidence type="ECO:0000259" key="2">
    <source>
        <dbReference type="PROSITE" id="PS50902"/>
    </source>
</evidence>
<dbReference type="Proteomes" id="UP000051515">
    <property type="component" value="Unassembled WGS sequence"/>
</dbReference>
<dbReference type="Gene3D" id="3.40.50.360">
    <property type="match status" value="1"/>
</dbReference>
<dbReference type="InterPro" id="IPR008254">
    <property type="entry name" value="Flavodoxin/NO_synth"/>
</dbReference>
<dbReference type="AlphaFoldDB" id="A0A0R1KIJ1"/>
<dbReference type="GO" id="GO:0010181">
    <property type="term" value="F:FMN binding"/>
    <property type="evidence" value="ECO:0007669"/>
    <property type="project" value="InterPro"/>
</dbReference>
<dbReference type="OrthoDB" id="9806505at2"/>
<dbReference type="STRING" id="1423788.FC78_GL001940"/>
<name>A0A0R1KIJ1_9LACO</name>
<dbReference type="InterPro" id="IPR029039">
    <property type="entry name" value="Flavoprotein-like_sf"/>
</dbReference>
<comment type="caution">
    <text evidence="3">The sequence shown here is derived from an EMBL/GenBank/DDBJ whole genome shotgun (WGS) entry which is preliminary data.</text>
</comment>
<dbReference type="Pfam" id="PF12682">
    <property type="entry name" value="Flavodoxin_4"/>
    <property type="match status" value="1"/>
</dbReference>
<organism evidence="3 4">
    <name type="scientific">Companilactobacillus bobalius DSM 19674</name>
    <dbReference type="NCBI Taxonomy" id="1423788"/>
    <lineage>
        <taxon>Bacteria</taxon>
        <taxon>Bacillati</taxon>
        <taxon>Bacillota</taxon>
        <taxon>Bacilli</taxon>
        <taxon>Lactobacillales</taxon>
        <taxon>Lactobacillaceae</taxon>
        <taxon>Companilactobacillus</taxon>
        <taxon>Companilactobacillus bobalius</taxon>
    </lineage>
</organism>
<keyword evidence="4" id="KW-1185">Reference proteome</keyword>
<reference evidence="3 4" key="1">
    <citation type="journal article" date="2015" name="Genome Announc.">
        <title>Expanding the biotechnology potential of lactobacilli through comparative genomics of 213 strains and associated genera.</title>
        <authorList>
            <person name="Sun Z."/>
            <person name="Harris H.M."/>
            <person name="McCann A."/>
            <person name="Guo C."/>
            <person name="Argimon S."/>
            <person name="Zhang W."/>
            <person name="Yang X."/>
            <person name="Jeffery I.B."/>
            <person name="Cooney J.C."/>
            <person name="Kagawa T.F."/>
            <person name="Liu W."/>
            <person name="Song Y."/>
            <person name="Salvetti E."/>
            <person name="Wrobel A."/>
            <person name="Rasinkangas P."/>
            <person name="Parkhill J."/>
            <person name="Rea M.C."/>
            <person name="O'Sullivan O."/>
            <person name="Ritari J."/>
            <person name="Douillard F.P."/>
            <person name="Paul Ross R."/>
            <person name="Yang R."/>
            <person name="Briner A.E."/>
            <person name="Felis G.E."/>
            <person name="de Vos W.M."/>
            <person name="Barrangou R."/>
            <person name="Klaenhammer T.R."/>
            <person name="Caufield P.W."/>
            <person name="Cui Y."/>
            <person name="Zhang H."/>
            <person name="O'Toole P.W."/>
        </authorList>
    </citation>
    <scope>NUCLEOTIDE SEQUENCE [LARGE SCALE GENOMIC DNA]</scope>
    <source>
        <strain evidence="3 4">DSM 19674</strain>
    </source>
</reference>
<proteinExistence type="predicted"/>
<evidence type="ECO:0000313" key="4">
    <source>
        <dbReference type="Proteomes" id="UP000051515"/>
    </source>
</evidence>
<evidence type="ECO:0000313" key="3">
    <source>
        <dbReference type="EMBL" id="KRK83131.1"/>
    </source>
</evidence>